<sequence length="59" mass="6564">MKKSLKLLSTLLVMVGFYQGYCSQTLAGARSAAKHVKFDGCWDDPKYGRQCIDMSKISS</sequence>
<dbReference type="AlphaFoldDB" id="A0A2N9Y8Q5"/>
<reference evidence="1 2" key="1">
    <citation type="submission" date="2017-06" db="EMBL/GenBank/DDBJ databases">
        <title>Draft genome of Bartonella tribocorum C635.</title>
        <authorList>
            <person name="Hadjadj L."/>
            <person name="Jiyipong T."/>
            <person name="Diene S.M."/>
            <person name="Morand S."/>
            <person name="Rolain J.-M."/>
        </authorList>
    </citation>
    <scope>NUCLEOTIDE SEQUENCE [LARGE SCALE GENOMIC DNA]</scope>
    <source>
        <strain evidence="1 2">C635</strain>
    </source>
</reference>
<dbReference type="Proteomes" id="UP000230791">
    <property type="component" value="Unassembled WGS sequence"/>
</dbReference>
<gene>
    <name evidence="1" type="ORF">CEV08_08650</name>
</gene>
<comment type="caution">
    <text evidence="1">The sequence shown here is derived from an EMBL/GenBank/DDBJ whole genome shotgun (WGS) entry which is preliminary data.</text>
</comment>
<accession>A0A2N9Y8Q5</accession>
<evidence type="ECO:0000313" key="2">
    <source>
        <dbReference type="Proteomes" id="UP000230791"/>
    </source>
</evidence>
<name>A0A2N9Y8Q5_9HYPH</name>
<protein>
    <submittedName>
        <fullName evidence="1">Uncharacterized protein</fullName>
    </submittedName>
</protein>
<dbReference type="EMBL" id="NJPP01000049">
    <property type="protein sequence ID" value="PIT68088.1"/>
    <property type="molecule type" value="Genomic_DNA"/>
</dbReference>
<evidence type="ECO:0000313" key="1">
    <source>
        <dbReference type="EMBL" id="PIT68088.1"/>
    </source>
</evidence>
<proteinExistence type="predicted"/>
<organism evidence="1 2">
    <name type="scientific">Bartonella tribocorum</name>
    <dbReference type="NCBI Taxonomy" id="85701"/>
    <lineage>
        <taxon>Bacteria</taxon>
        <taxon>Pseudomonadati</taxon>
        <taxon>Pseudomonadota</taxon>
        <taxon>Alphaproteobacteria</taxon>
        <taxon>Hyphomicrobiales</taxon>
        <taxon>Bartonellaceae</taxon>
        <taxon>Bartonella</taxon>
    </lineage>
</organism>